<dbReference type="Proteomes" id="UP000198781">
    <property type="component" value="Unassembled WGS sequence"/>
</dbReference>
<reference evidence="2 3" key="1">
    <citation type="submission" date="2016-10" db="EMBL/GenBank/DDBJ databases">
        <authorList>
            <person name="de Groot N.N."/>
        </authorList>
    </citation>
    <scope>NUCLEOTIDE SEQUENCE [LARGE SCALE GENOMIC DNA]</scope>
    <source>
        <strain evidence="2 3">DSM 16619</strain>
    </source>
</reference>
<dbReference type="EMBL" id="FMZC01000002">
    <property type="protein sequence ID" value="SDC42641.1"/>
    <property type="molecule type" value="Genomic_DNA"/>
</dbReference>
<dbReference type="NCBIfam" id="TIGR03749">
    <property type="entry name" value="conj_TIGR03749"/>
    <property type="match status" value="1"/>
</dbReference>
<protein>
    <submittedName>
        <fullName evidence="2">Integrating conjugative element protein, PFL_4704 family</fullName>
    </submittedName>
</protein>
<keyword evidence="3" id="KW-1185">Reference proteome</keyword>
<evidence type="ECO:0000256" key="1">
    <source>
        <dbReference type="SAM" id="MobiDB-lite"/>
    </source>
</evidence>
<dbReference type="RefSeq" id="WP_092740402.1">
    <property type="nucleotide sequence ID" value="NZ_FMZC01000002.1"/>
</dbReference>
<feature type="region of interest" description="Disordered" evidence="1">
    <location>
        <begin position="295"/>
        <end position="317"/>
    </location>
</feature>
<proteinExistence type="predicted"/>
<feature type="region of interest" description="Disordered" evidence="1">
    <location>
        <begin position="120"/>
        <end position="160"/>
    </location>
</feature>
<evidence type="ECO:0000313" key="2">
    <source>
        <dbReference type="EMBL" id="SDC42641.1"/>
    </source>
</evidence>
<name>A0A1G6LHC9_9BURK</name>
<sequence length="317" mass="33760">MKRFVLPLALGACVLWGGAPAAHALQILRWERLPLAVPLRIGEERVLFIDRNVRVGVPAEIADRLRVQSAGGAIYLKASEAIEPTRLQLQDADSGALILLDIAAEPAKDGQAPLEPVRIVEGEAPGPRYGARDRAGGAADTEPPADATAPSTSEAASTARRETPIAVVLTRYAAQNLYAPLRTVEPVRGVTQATLRRGLDLDTLAPSLPVRAQPLAAWRMEDQWVTAVRLTNTSPRWIDLDPRTLLGDFVAATFQHPGLGPAGDPTDTTVLYLVTRGRGLADALLPRISRIDAAQNLPRASGNEADAAPSPGDPHAK</sequence>
<dbReference type="AlphaFoldDB" id="A0A1G6LHC9"/>
<dbReference type="InterPro" id="IPR021844">
    <property type="entry name" value="Integr_conj_element_PFL4704"/>
</dbReference>
<organism evidence="2 3">
    <name type="scientific">Paracidovorax valerianellae</name>
    <dbReference type="NCBI Taxonomy" id="187868"/>
    <lineage>
        <taxon>Bacteria</taxon>
        <taxon>Pseudomonadati</taxon>
        <taxon>Pseudomonadota</taxon>
        <taxon>Betaproteobacteria</taxon>
        <taxon>Burkholderiales</taxon>
        <taxon>Comamonadaceae</taxon>
        <taxon>Paracidovorax</taxon>
    </lineage>
</organism>
<dbReference type="STRING" id="187868.SAMN05192589_102169"/>
<evidence type="ECO:0000313" key="3">
    <source>
        <dbReference type="Proteomes" id="UP000198781"/>
    </source>
</evidence>
<feature type="compositionally biased region" description="Low complexity" evidence="1">
    <location>
        <begin position="136"/>
        <end position="158"/>
    </location>
</feature>
<dbReference type="OrthoDB" id="7064293at2"/>
<dbReference type="Pfam" id="PF11920">
    <property type="entry name" value="DUF3438"/>
    <property type="match status" value="1"/>
</dbReference>
<gene>
    <name evidence="2" type="ORF">SAMN05192589_102169</name>
</gene>
<accession>A0A1G6LHC9</accession>